<dbReference type="CTD" id="34409"/>
<evidence type="ECO:0000256" key="7">
    <source>
        <dbReference type="ARBA" id="ARBA00022824"/>
    </source>
</evidence>
<reference evidence="13" key="1">
    <citation type="submission" date="2025-08" db="UniProtKB">
        <authorList>
            <consortium name="RefSeq"/>
        </authorList>
    </citation>
    <scope>IDENTIFICATION</scope>
</reference>
<comment type="subcellular location">
    <subcellularLocation>
        <location evidence="1 10">Endoplasmic reticulum membrane</location>
        <topology evidence="1 10">Multi-pass membrane protein</topology>
    </subcellularLocation>
</comment>
<evidence type="ECO:0000256" key="5">
    <source>
        <dbReference type="ARBA" id="ARBA00022679"/>
    </source>
</evidence>
<proteinExistence type="inferred from homology"/>
<sequence length="485" mass="56253">MMFDASLMTAVMWGLILRLSTMTFPHSGQSKPPMYGDYEAQRHWMAVTTELPMKEWYVQTPRNDLQYWGLDYPPLTAYHSWLCGKISASLNPSWTKLNSSRGHESHEHKRFMRYSVLVSEILTFLPAVLYYASGSSSVIEKDITVWVFLMNPVLILIDHAHFQYNSVCLGLFVAFVALVKNERYIPAAIAFSLALNFKHIALYYAVPVFLHMLKACVSPPHITRFMSISLAVVATFGILWAPFLINGTALNVIQRIFPFNRGIYEDKVSNFWYVGSLVLKFKKVFSQERLVQFSLLSTFFASLPSWFMLLCRTDNPHHKMMNFKFALFNTSMAFYLFSYMVHEKSILFPLTALLLVTAQNPEFVWYFTGVASFSLVPLLQKDGVLPAYFALVLQSFFIIYKSHIENLSNRRWNQYYLLRILMSASLLVALLLHAIEFLFMPPKRFPHLFVALNCIFCFVHFLFSYLYGHVLQWRYSFGVADEKTE</sequence>
<feature type="transmembrane region" description="Helical" evidence="10">
    <location>
        <begin position="225"/>
        <end position="245"/>
    </location>
</feature>
<dbReference type="InterPro" id="IPR004856">
    <property type="entry name" value="Glyco_trans_ALG6/ALG8"/>
</dbReference>
<comment type="pathway">
    <text evidence="2 10">Protein modification; protein glycosylation.</text>
</comment>
<dbReference type="GO" id="GO:0042281">
    <property type="term" value="F:dolichyl pyrophosphate Man9GlcNAc2 alpha-1,3-glucosyltransferase activity"/>
    <property type="evidence" value="ECO:0007669"/>
    <property type="project" value="TreeGrafter"/>
</dbReference>
<feature type="transmembrane region" description="Helical" evidence="10">
    <location>
        <begin position="184"/>
        <end position="205"/>
    </location>
</feature>
<dbReference type="GO" id="GO:0005789">
    <property type="term" value="C:endoplasmic reticulum membrane"/>
    <property type="evidence" value="ECO:0007669"/>
    <property type="project" value="UniProtKB-SubCell"/>
</dbReference>
<keyword evidence="9 10" id="KW-0472">Membrane</keyword>
<keyword evidence="8 10" id="KW-1133">Transmembrane helix</keyword>
<feature type="transmembrane region" description="Helical" evidence="10">
    <location>
        <begin position="153"/>
        <end position="177"/>
    </location>
</feature>
<feature type="transmembrane region" description="Helical" evidence="10">
    <location>
        <begin position="385"/>
        <end position="404"/>
    </location>
</feature>
<organism evidence="12 13">
    <name type="scientific">Galendromus occidentalis</name>
    <name type="common">western predatory mite</name>
    <dbReference type="NCBI Taxonomy" id="34638"/>
    <lineage>
        <taxon>Eukaryota</taxon>
        <taxon>Metazoa</taxon>
        <taxon>Ecdysozoa</taxon>
        <taxon>Arthropoda</taxon>
        <taxon>Chelicerata</taxon>
        <taxon>Arachnida</taxon>
        <taxon>Acari</taxon>
        <taxon>Parasitiformes</taxon>
        <taxon>Mesostigmata</taxon>
        <taxon>Gamasina</taxon>
        <taxon>Phytoseioidea</taxon>
        <taxon>Phytoseiidae</taxon>
        <taxon>Typhlodrominae</taxon>
        <taxon>Galendromus</taxon>
    </lineage>
</organism>
<dbReference type="GeneID" id="100908741"/>
<comment type="similarity">
    <text evidence="3 10">Belongs to the ALG6/ALG8 glucosyltransferase family.</text>
</comment>
<feature type="transmembrane region" description="Helical" evidence="10">
    <location>
        <begin position="290"/>
        <end position="309"/>
    </location>
</feature>
<evidence type="ECO:0000256" key="2">
    <source>
        <dbReference type="ARBA" id="ARBA00004922"/>
    </source>
</evidence>
<keyword evidence="5 10" id="KW-0808">Transferase</keyword>
<evidence type="ECO:0000256" key="3">
    <source>
        <dbReference type="ARBA" id="ARBA00008715"/>
    </source>
</evidence>
<feature type="transmembrane region" description="Helical" evidence="10">
    <location>
        <begin position="416"/>
        <end position="435"/>
    </location>
</feature>
<evidence type="ECO:0000313" key="12">
    <source>
        <dbReference type="Proteomes" id="UP000694867"/>
    </source>
</evidence>
<dbReference type="RefSeq" id="XP_003746165.1">
    <property type="nucleotide sequence ID" value="XM_003746117.1"/>
</dbReference>
<feature type="signal peptide" evidence="11">
    <location>
        <begin position="1"/>
        <end position="30"/>
    </location>
</feature>
<feature type="transmembrane region" description="Helical" evidence="10">
    <location>
        <begin position="111"/>
        <end position="133"/>
    </location>
</feature>
<evidence type="ECO:0000256" key="1">
    <source>
        <dbReference type="ARBA" id="ARBA00004477"/>
    </source>
</evidence>
<keyword evidence="11" id="KW-0732">Signal</keyword>
<dbReference type="PANTHER" id="PTHR12413:SF1">
    <property type="entry name" value="DOLICHYL PYROPHOSPHATE MAN9GLCNAC2 ALPHA-1,3-GLUCOSYLTRANSFERASE"/>
    <property type="match status" value="1"/>
</dbReference>
<keyword evidence="12" id="KW-1185">Reference proteome</keyword>
<keyword evidence="6 10" id="KW-0812">Transmembrane</keyword>
<dbReference type="KEGG" id="goe:100908741"/>
<evidence type="ECO:0000313" key="13">
    <source>
        <dbReference type="RefSeq" id="XP_003746165.1"/>
    </source>
</evidence>
<evidence type="ECO:0000256" key="8">
    <source>
        <dbReference type="ARBA" id="ARBA00022989"/>
    </source>
</evidence>
<name>A0AAJ6QWD4_9ACAR</name>
<evidence type="ECO:0000256" key="9">
    <source>
        <dbReference type="ARBA" id="ARBA00023136"/>
    </source>
</evidence>
<evidence type="ECO:0000256" key="10">
    <source>
        <dbReference type="RuleBase" id="RU363110"/>
    </source>
</evidence>
<evidence type="ECO:0000256" key="6">
    <source>
        <dbReference type="ARBA" id="ARBA00022692"/>
    </source>
</evidence>
<dbReference type="PANTHER" id="PTHR12413">
    <property type="entry name" value="DOLICHYL GLYCOSYLTRANSFERASE"/>
    <property type="match status" value="1"/>
</dbReference>
<evidence type="ECO:0000256" key="4">
    <source>
        <dbReference type="ARBA" id="ARBA00022676"/>
    </source>
</evidence>
<feature type="transmembrane region" description="Helical" evidence="10">
    <location>
        <begin position="447"/>
        <end position="467"/>
    </location>
</feature>
<dbReference type="EC" id="2.4.1.-" evidence="10"/>
<evidence type="ECO:0000256" key="11">
    <source>
        <dbReference type="SAM" id="SignalP"/>
    </source>
</evidence>
<dbReference type="Proteomes" id="UP000694867">
    <property type="component" value="Unplaced"/>
</dbReference>
<gene>
    <name evidence="13" type="primary">LOC100908741</name>
</gene>
<feature type="chain" id="PRO_5042597489" description="Alpha-1,3-glucosyltransferase" evidence="11">
    <location>
        <begin position="31"/>
        <end position="485"/>
    </location>
</feature>
<keyword evidence="4 10" id="KW-0328">Glycosyltransferase</keyword>
<keyword evidence="7 10" id="KW-0256">Endoplasmic reticulum</keyword>
<dbReference type="AlphaFoldDB" id="A0AAJ6QWD4"/>
<dbReference type="Pfam" id="PF03155">
    <property type="entry name" value="Alg6_Alg8"/>
    <property type="match status" value="1"/>
</dbReference>
<protein>
    <recommendedName>
        <fullName evidence="10">Alpha-1,3-glucosyltransferase</fullName>
        <ecNumber evidence="10">2.4.1.-</ecNumber>
    </recommendedName>
</protein>
<feature type="transmembrane region" description="Helical" evidence="10">
    <location>
        <begin position="321"/>
        <end position="342"/>
    </location>
</feature>
<accession>A0AAJ6QWD4</accession>